<keyword evidence="1" id="KW-0812">Transmembrane</keyword>
<evidence type="ECO:0000313" key="2">
    <source>
        <dbReference type="EMBL" id="BAM18807.1"/>
    </source>
</evidence>
<proteinExistence type="evidence at transcript level"/>
<dbReference type="EMBL" id="AK402185">
    <property type="protein sequence ID" value="BAM18807.1"/>
    <property type="molecule type" value="mRNA"/>
</dbReference>
<dbReference type="AlphaFoldDB" id="I4DLL7"/>
<accession>I4DLL7</accession>
<evidence type="ECO:0000256" key="1">
    <source>
        <dbReference type="SAM" id="Phobius"/>
    </source>
</evidence>
<keyword evidence="1" id="KW-1133">Transmembrane helix</keyword>
<protein>
    <submittedName>
        <fullName evidence="2">Uncharacterized protein</fullName>
    </submittedName>
</protein>
<organism evidence="2">
    <name type="scientific">Papilio xuthus</name>
    <name type="common">Asian swallowtail butterfly</name>
    <dbReference type="NCBI Taxonomy" id="66420"/>
    <lineage>
        <taxon>Eukaryota</taxon>
        <taxon>Metazoa</taxon>
        <taxon>Ecdysozoa</taxon>
        <taxon>Arthropoda</taxon>
        <taxon>Hexapoda</taxon>
        <taxon>Insecta</taxon>
        <taxon>Pterygota</taxon>
        <taxon>Neoptera</taxon>
        <taxon>Endopterygota</taxon>
        <taxon>Lepidoptera</taxon>
        <taxon>Glossata</taxon>
        <taxon>Ditrysia</taxon>
        <taxon>Papilionoidea</taxon>
        <taxon>Papilionidae</taxon>
        <taxon>Papilioninae</taxon>
        <taxon>Papilio</taxon>
    </lineage>
</organism>
<reference evidence="2" key="1">
    <citation type="journal article" date="2012" name="BMC Biol.">
        <title>Comprehensive microarray-based analysis for stage-specific larval camouflage pattern-associated genes in the swallowtail butterfly, Papilio xuthus.</title>
        <authorList>
            <person name="Futahashi R."/>
            <person name="Shirataki H."/>
            <person name="Narita T."/>
            <person name="Mita K."/>
            <person name="Fujiwara H."/>
        </authorList>
    </citation>
    <scope>NUCLEOTIDE SEQUENCE</scope>
    <source>
        <tissue evidence="2">Epidermis</tissue>
    </source>
</reference>
<feature type="transmembrane region" description="Helical" evidence="1">
    <location>
        <begin position="40"/>
        <end position="61"/>
    </location>
</feature>
<name>I4DLL7_PAPXU</name>
<sequence length="62" mass="6963">MTQTTSGQGCRDRNLLTMRAVSSITDFCIGPLIQLCSESLSLLFSIYNICLIIYISSCLYYK</sequence>
<keyword evidence="1" id="KW-0472">Membrane</keyword>